<feature type="region of interest" description="Disordered" evidence="1">
    <location>
        <begin position="26"/>
        <end position="61"/>
    </location>
</feature>
<evidence type="ECO:0000313" key="3">
    <source>
        <dbReference type="Proteomes" id="UP000499080"/>
    </source>
</evidence>
<name>A0A4Y2CNW0_ARAVE</name>
<protein>
    <submittedName>
        <fullName evidence="2">Uncharacterized protein</fullName>
    </submittedName>
</protein>
<organism evidence="2 3">
    <name type="scientific">Araneus ventricosus</name>
    <name type="common">Orbweaver spider</name>
    <name type="synonym">Epeira ventricosa</name>
    <dbReference type="NCBI Taxonomy" id="182803"/>
    <lineage>
        <taxon>Eukaryota</taxon>
        <taxon>Metazoa</taxon>
        <taxon>Ecdysozoa</taxon>
        <taxon>Arthropoda</taxon>
        <taxon>Chelicerata</taxon>
        <taxon>Arachnida</taxon>
        <taxon>Araneae</taxon>
        <taxon>Araneomorphae</taxon>
        <taxon>Entelegynae</taxon>
        <taxon>Araneoidea</taxon>
        <taxon>Araneidae</taxon>
        <taxon>Araneus</taxon>
    </lineage>
</organism>
<feature type="region of interest" description="Disordered" evidence="1">
    <location>
        <begin position="73"/>
        <end position="98"/>
    </location>
</feature>
<dbReference type="AlphaFoldDB" id="A0A4Y2CNW0"/>
<reference evidence="2 3" key="1">
    <citation type="journal article" date="2019" name="Sci. Rep.">
        <title>Orb-weaving spider Araneus ventricosus genome elucidates the spidroin gene catalogue.</title>
        <authorList>
            <person name="Kono N."/>
            <person name="Nakamura H."/>
            <person name="Ohtoshi R."/>
            <person name="Moran D.A.P."/>
            <person name="Shinohara A."/>
            <person name="Yoshida Y."/>
            <person name="Fujiwara M."/>
            <person name="Mori M."/>
            <person name="Tomita M."/>
            <person name="Arakawa K."/>
        </authorList>
    </citation>
    <scope>NUCLEOTIDE SEQUENCE [LARGE SCALE GENOMIC DNA]</scope>
</reference>
<keyword evidence="3" id="KW-1185">Reference proteome</keyword>
<dbReference type="Proteomes" id="UP000499080">
    <property type="component" value="Unassembled WGS sequence"/>
</dbReference>
<feature type="compositionally biased region" description="Basic and acidic residues" evidence="1">
    <location>
        <begin position="78"/>
        <end position="91"/>
    </location>
</feature>
<gene>
    <name evidence="2" type="ORF">AVEN_49426_1</name>
</gene>
<sequence length="112" mass="12433">MSYRETNFCTSVIHCRRAEPACDSHLSAHHHHWGNADLPGTDGSRWEQDQDYRQDGQTPPSRIAEAVVVCAASQEGKSGPEKLPGEQHFPSDDDMQTDSCYRLAPLSGDGFF</sequence>
<accession>A0A4Y2CNW0</accession>
<dbReference type="EMBL" id="BGPR01000222">
    <property type="protein sequence ID" value="GBM06043.1"/>
    <property type="molecule type" value="Genomic_DNA"/>
</dbReference>
<evidence type="ECO:0000313" key="2">
    <source>
        <dbReference type="EMBL" id="GBM06043.1"/>
    </source>
</evidence>
<comment type="caution">
    <text evidence="2">The sequence shown here is derived from an EMBL/GenBank/DDBJ whole genome shotgun (WGS) entry which is preliminary data.</text>
</comment>
<proteinExistence type="predicted"/>
<feature type="compositionally biased region" description="Basic and acidic residues" evidence="1">
    <location>
        <begin position="44"/>
        <end position="54"/>
    </location>
</feature>
<evidence type="ECO:0000256" key="1">
    <source>
        <dbReference type="SAM" id="MobiDB-lite"/>
    </source>
</evidence>